<proteinExistence type="predicted"/>
<evidence type="ECO:0000256" key="4">
    <source>
        <dbReference type="PROSITE-ProRule" id="PRU00335"/>
    </source>
</evidence>
<dbReference type="InterPro" id="IPR001647">
    <property type="entry name" value="HTH_TetR"/>
</dbReference>
<dbReference type="Pfam" id="PF16859">
    <property type="entry name" value="TetR_C_11"/>
    <property type="match status" value="1"/>
</dbReference>
<dbReference type="Pfam" id="PF00440">
    <property type="entry name" value="TetR_N"/>
    <property type="match status" value="1"/>
</dbReference>
<dbReference type="PANTHER" id="PTHR30055">
    <property type="entry name" value="HTH-TYPE TRANSCRIPTIONAL REGULATOR RUTR"/>
    <property type="match status" value="1"/>
</dbReference>
<name>A0ABT2CF33_9ACTN</name>
<dbReference type="Gene3D" id="1.10.357.10">
    <property type="entry name" value="Tetracycline Repressor, domain 2"/>
    <property type="match status" value="1"/>
</dbReference>
<evidence type="ECO:0000256" key="2">
    <source>
        <dbReference type="ARBA" id="ARBA00023125"/>
    </source>
</evidence>
<dbReference type="PRINTS" id="PR00455">
    <property type="entry name" value="HTHTETR"/>
</dbReference>
<dbReference type="InterPro" id="IPR009057">
    <property type="entry name" value="Homeodomain-like_sf"/>
</dbReference>
<reference evidence="6" key="1">
    <citation type="submission" date="2022-08" db="EMBL/GenBank/DDBJ databases">
        <authorList>
            <person name="Somphong A."/>
            <person name="Phongsopitanun W."/>
        </authorList>
    </citation>
    <scope>NUCLEOTIDE SEQUENCE</scope>
    <source>
        <strain evidence="6">LP05-1</strain>
    </source>
</reference>
<dbReference type="Proteomes" id="UP001431313">
    <property type="component" value="Unassembled WGS sequence"/>
</dbReference>
<keyword evidence="3" id="KW-0804">Transcription</keyword>
<dbReference type="InterPro" id="IPR011075">
    <property type="entry name" value="TetR_C"/>
</dbReference>
<evidence type="ECO:0000259" key="5">
    <source>
        <dbReference type="PROSITE" id="PS50977"/>
    </source>
</evidence>
<keyword evidence="2 4" id="KW-0238">DNA-binding</keyword>
<protein>
    <submittedName>
        <fullName evidence="6">TetR/AcrR family transcriptional regulator</fullName>
    </submittedName>
</protein>
<evidence type="ECO:0000313" key="7">
    <source>
        <dbReference type="Proteomes" id="UP001431313"/>
    </source>
</evidence>
<dbReference type="EMBL" id="JANUGQ010000006">
    <property type="protein sequence ID" value="MCS0636024.1"/>
    <property type="molecule type" value="Genomic_DNA"/>
</dbReference>
<dbReference type="SUPFAM" id="SSF46689">
    <property type="entry name" value="Homeodomain-like"/>
    <property type="match status" value="1"/>
</dbReference>
<dbReference type="PANTHER" id="PTHR30055:SF148">
    <property type="entry name" value="TETR-FAMILY TRANSCRIPTIONAL REGULATOR"/>
    <property type="match status" value="1"/>
</dbReference>
<keyword evidence="7" id="KW-1185">Reference proteome</keyword>
<evidence type="ECO:0000256" key="1">
    <source>
        <dbReference type="ARBA" id="ARBA00023015"/>
    </source>
</evidence>
<keyword evidence="1" id="KW-0805">Transcription regulation</keyword>
<feature type="domain" description="HTH tetR-type" evidence="5">
    <location>
        <begin position="15"/>
        <end position="75"/>
    </location>
</feature>
<dbReference type="InterPro" id="IPR036271">
    <property type="entry name" value="Tet_transcr_reg_TetR-rel_C_sf"/>
</dbReference>
<sequence length="197" mass="21076">MVEKRPARRPGGRSARVRAAVHRAVTELVAERGYGNVTVGEVAARAGVADTSVYRRWGSLEALLTEVVMSWLTDQSPIPDTGSLRGDLRAFAAQVARDVTGPDGLAVVRLVMALSAAGEEGARARDAFLAERARQLTGMLDRARERGEEPPGMLEVVDHILAPMYIRVLFGAGPLTPEYAEELADRLLPPPAGPAVS</sequence>
<dbReference type="InterPro" id="IPR050109">
    <property type="entry name" value="HTH-type_TetR-like_transc_reg"/>
</dbReference>
<dbReference type="SUPFAM" id="SSF48498">
    <property type="entry name" value="Tetracyclin repressor-like, C-terminal domain"/>
    <property type="match status" value="1"/>
</dbReference>
<dbReference type="Gene3D" id="1.10.10.60">
    <property type="entry name" value="Homeodomain-like"/>
    <property type="match status" value="1"/>
</dbReference>
<dbReference type="RefSeq" id="WP_258787011.1">
    <property type="nucleotide sequence ID" value="NZ_JANUGQ010000006.1"/>
</dbReference>
<feature type="DNA-binding region" description="H-T-H motif" evidence="4">
    <location>
        <begin position="38"/>
        <end position="57"/>
    </location>
</feature>
<evidence type="ECO:0000313" key="6">
    <source>
        <dbReference type="EMBL" id="MCS0636024.1"/>
    </source>
</evidence>
<comment type="caution">
    <text evidence="6">The sequence shown here is derived from an EMBL/GenBank/DDBJ whole genome shotgun (WGS) entry which is preliminary data.</text>
</comment>
<dbReference type="PROSITE" id="PS50977">
    <property type="entry name" value="HTH_TETR_2"/>
    <property type="match status" value="1"/>
</dbReference>
<gene>
    <name evidence="6" type="ORF">NX801_10180</name>
</gene>
<evidence type="ECO:0000256" key="3">
    <source>
        <dbReference type="ARBA" id="ARBA00023163"/>
    </source>
</evidence>
<organism evidence="6 7">
    <name type="scientific">Streptomyces pyxinae</name>
    <dbReference type="NCBI Taxonomy" id="2970734"/>
    <lineage>
        <taxon>Bacteria</taxon>
        <taxon>Bacillati</taxon>
        <taxon>Actinomycetota</taxon>
        <taxon>Actinomycetes</taxon>
        <taxon>Kitasatosporales</taxon>
        <taxon>Streptomycetaceae</taxon>
        <taxon>Streptomyces</taxon>
    </lineage>
</organism>
<accession>A0ABT2CF33</accession>